<dbReference type="GO" id="GO:0016491">
    <property type="term" value="F:oxidoreductase activity"/>
    <property type="evidence" value="ECO:0007669"/>
    <property type="project" value="UniProtKB-ARBA"/>
</dbReference>
<dbReference type="InterPro" id="IPR036188">
    <property type="entry name" value="FAD/NAD-bd_sf"/>
</dbReference>
<dbReference type="Gene3D" id="3.50.50.60">
    <property type="entry name" value="FAD/NAD(P)-binding domain"/>
    <property type="match status" value="1"/>
</dbReference>
<gene>
    <name evidence="2" type="ordered locus">Solca_2406</name>
</gene>
<dbReference type="HOGENOM" id="CLU_020971_0_0_10"/>
<sequence>MSGQSSYNKPRNLLSQLNRKAFLLRAGIGLTAAIAGGYFYKKKRSKNTRYITGSMVGANAKIGHLLRDKLSIPEPSVKEQIDYLIIGGGISGLSAARELKKHGISNFKLIELDKHIGGNSSKGQNDVSAYPWGAHYLPIPDPEDAELIRFLQEIGTITGFNPEGLPVFNEYQLCFDPEERLYIRGQWQEGVIPSIGIDEKEKQQIERFLKLMEAFRTAKGNDGKFAFTIPLKNSSQDQQFIQLDKINFATYLDQEDFTSPHLRWYLNYGCKDDYGSTIEQTSAWAGIHYFAARKGKAANAKNGDLLTWPEGNAWLAEQLRKQVAEHIIVNSLAYHIDHNENNVTVSVFDPVANTSKVIEAKKILLACPQFVNQRLLKTVKSNRTAELYNHFNYAPWMIANITVNQLPEAKGIGLCWDNVLFESESVGYVNANHQHINQNEKKRVLTYYLPLTGREPKVQRLAAFIRSYDDWVQMVCDDLERSHKGITAFIESIDIWIWGHGMIRPEPGFIWGEERQKAAKPINGQIFFAHTDLSGVSIFEEGFHQGITAAQQMIATI</sequence>
<dbReference type="KEGG" id="scn:Solca_2406"/>
<dbReference type="PANTHER" id="PTHR43563">
    <property type="entry name" value="AMINE OXIDASE"/>
    <property type="match status" value="1"/>
</dbReference>
<dbReference type="SUPFAM" id="SSF51905">
    <property type="entry name" value="FAD/NAD(P)-binding domain"/>
    <property type="match status" value="1"/>
</dbReference>
<evidence type="ECO:0000313" key="2">
    <source>
        <dbReference type="EMBL" id="AFD07447.1"/>
    </source>
</evidence>
<dbReference type="Proteomes" id="UP000007590">
    <property type="component" value="Chromosome"/>
</dbReference>
<dbReference type="eggNOG" id="COG1231">
    <property type="taxonomic scope" value="Bacteria"/>
</dbReference>
<dbReference type="EMBL" id="CP003349">
    <property type="protein sequence ID" value="AFD07447.1"/>
    <property type="molecule type" value="Genomic_DNA"/>
</dbReference>
<keyword evidence="3" id="KW-1185">Reference proteome</keyword>
<organism evidence="2 3">
    <name type="scientific">Solitalea canadensis (strain ATCC 29591 / DSM 3403 / JCM 21819 / LMG 8368 / NBRC 15130 / NCIMB 12057 / USAM 9D)</name>
    <name type="common">Flexibacter canadensis</name>
    <dbReference type="NCBI Taxonomy" id="929556"/>
    <lineage>
        <taxon>Bacteria</taxon>
        <taxon>Pseudomonadati</taxon>
        <taxon>Bacteroidota</taxon>
        <taxon>Sphingobacteriia</taxon>
        <taxon>Sphingobacteriales</taxon>
        <taxon>Sphingobacteriaceae</taxon>
        <taxon>Solitalea</taxon>
    </lineage>
</organism>
<keyword evidence="1" id="KW-1133">Transmembrane helix</keyword>
<dbReference type="Pfam" id="PF13450">
    <property type="entry name" value="NAD_binding_8"/>
    <property type="match status" value="1"/>
</dbReference>
<accession>H8KUM3</accession>
<evidence type="ECO:0000313" key="3">
    <source>
        <dbReference type="Proteomes" id="UP000007590"/>
    </source>
</evidence>
<reference evidence="2" key="1">
    <citation type="submission" date="2012-02" db="EMBL/GenBank/DDBJ databases">
        <title>The complete genome of Solitalea canadensis DSM 3403.</title>
        <authorList>
            <consortium name="US DOE Joint Genome Institute (JGI-PGF)"/>
            <person name="Lucas S."/>
            <person name="Copeland A."/>
            <person name="Lapidus A."/>
            <person name="Glavina del Rio T."/>
            <person name="Dalin E."/>
            <person name="Tice H."/>
            <person name="Bruce D."/>
            <person name="Goodwin L."/>
            <person name="Pitluck S."/>
            <person name="Peters L."/>
            <person name="Ovchinnikova G."/>
            <person name="Lu M."/>
            <person name="Kyrpides N."/>
            <person name="Mavromatis K."/>
            <person name="Ivanova N."/>
            <person name="Brettin T."/>
            <person name="Detter J.C."/>
            <person name="Han C."/>
            <person name="Larimer F."/>
            <person name="Land M."/>
            <person name="Hauser L."/>
            <person name="Markowitz V."/>
            <person name="Cheng J.-F."/>
            <person name="Hugenholtz P."/>
            <person name="Woyke T."/>
            <person name="Wu D."/>
            <person name="Spring S."/>
            <person name="Schroeder M."/>
            <person name="Kopitz M."/>
            <person name="Brambilla E."/>
            <person name="Klenk H.-P."/>
            <person name="Eisen J.A."/>
        </authorList>
    </citation>
    <scope>NUCLEOTIDE SEQUENCE</scope>
    <source>
        <strain evidence="2">DSM 3403</strain>
    </source>
</reference>
<keyword evidence="1" id="KW-0812">Transmembrane</keyword>
<protein>
    <submittedName>
        <fullName evidence="2">FAD dependent oxidoreductase</fullName>
    </submittedName>
</protein>
<dbReference type="InterPro" id="IPR050703">
    <property type="entry name" value="Flavin_MAO"/>
</dbReference>
<keyword evidence="1" id="KW-0472">Membrane</keyword>
<dbReference type="OrthoDB" id="127573at2"/>
<proteinExistence type="predicted"/>
<name>H8KUM3_SOLCM</name>
<dbReference type="AlphaFoldDB" id="H8KUM3"/>
<dbReference type="STRING" id="929556.Solca_2406"/>
<dbReference type="PANTHER" id="PTHR43563:SF1">
    <property type="entry name" value="AMINE OXIDASE [FLAVIN-CONTAINING] B"/>
    <property type="match status" value="1"/>
</dbReference>
<dbReference type="RefSeq" id="WP_014680674.1">
    <property type="nucleotide sequence ID" value="NC_017770.1"/>
</dbReference>
<feature type="transmembrane region" description="Helical" evidence="1">
    <location>
        <begin position="21"/>
        <end position="40"/>
    </location>
</feature>
<evidence type="ECO:0000256" key="1">
    <source>
        <dbReference type="SAM" id="Phobius"/>
    </source>
</evidence>